<dbReference type="GO" id="GO:0008270">
    <property type="term" value="F:zinc ion binding"/>
    <property type="evidence" value="ECO:0007669"/>
    <property type="project" value="UniProtKB-KW"/>
</dbReference>
<accession>A0AAF3EUY2</accession>
<evidence type="ECO:0000256" key="1">
    <source>
        <dbReference type="PROSITE-ProRule" id="PRU00042"/>
    </source>
</evidence>
<dbReference type="PANTHER" id="PTHR33936:SF24">
    <property type="entry name" value="C2H2-TYPE DOMAIN-CONTAINING PROTEIN"/>
    <property type="match status" value="1"/>
</dbReference>
<dbReference type="WBParaSite" id="MBELARI_LOCUS18000">
    <property type="protein sequence ID" value="MBELARI_LOCUS18000"/>
    <property type="gene ID" value="MBELARI_LOCUS18000"/>
</dbReference>
<sequence length="807" mass="92392">MSSGSSDYGEEDQPTSSTAGEGIESDWMSLFSKKTQHRPKATLYGERSPETGSVGRRQCHYCNAFSENTSSFAGRRSLQFVDSKLGTHYAKNYPTDIVRIYICREHIYGEKTIVPEKVDIPPIKKPIVSTLNSEKARFLRCEQQAKAPVVESRKTVCDYCGDLGVDVCIYSSKQSQETIDQKLGTNFAQNHAQKPRIYICRRHFLATSKATKLFNSKPNVSQYLSKPTLSSLKPDPGLSQGSSSTQEKAQLVSLTMNGEKLNYTVATRLNKKIFTILEPHVDQKPLDPIKLLDLPSLTPEENEKFIHLRNGTNSKSFKLYDKLSLFLKKMVQYRLLADKQDCPKCFEQMSLVRNSADNFFWKCPSECQMLSVTAGSFFEKDVLNIRLMMQLMAFWCLNPGLPRDALAMQFAVTPNKILALEKYIASVTKQWCNKNPDLVREVVNGRMPVKEEDKEEDKEEESELFKTAKRVKLEEPDEPTSETFDVTTLFGNASKDLKEKTVSVKKEAEESTVAAKNAKPVDLIAFYKENKERIQSLYQVKDPFPEVFLHDYIFREYFGHQNLMNRILYEITQIWVLGDRNEVSDDVKPSPSTLANVLMNQGEPQSCPECNRMFANTRVLKRHREDVHRIYRKICGKFIRCEECNEEFYLKSQLNDHMREAHQSTTTNGFEIKKAHVVACPIYSCPYVGASRETLALHAFNAHRDEMKELSKKSTLLCTKNFATRKELEKFYESDEMKYLAFMKKDAKNIGKGVRTGHCVGEYEQIEGRKITTFRGYCTFFLKESTRADGSIKISYCTSHLGHPIKE</sequence>
<evidence type="ECO:0000256" key="2">
    <source>
        <dbReference type="SAM" id="MobiDB-lite"/>
    </source>
</evidence>
<reference evidence="5" key="1">
    <citation type="submission" date="2024-02" db="UniProtKB">
        <authorList>
            <consortium name="WormBaseParasite"/>
        </authorList>
    </citation>
    <scope>IDENTIFICATION</scope>
</reference>
<feature type="domain" description="C2H2-type" evidence="3">
    <location>
        <begin position="639"/>
        <end position="667"/>
    </location>
</feature>
<evidence type="ECO:0000259" key="3">
    <source>
        <dbReference type="PROSITE" id="PS50157"/>
    </source>
</evidence>
<evidence type="ECO:0000313" key="4">
    <source>
        <dbReference type="Proteomes" id="UP000887575"/>
    </source>
</evidence>
<dbReference type="PROSITE" id="PS00028">
    <property type="entry name" value="ZINC_FINGER_C2H2_1"/>
    <property type="match status" value="2"/>
</dbReference>
<protein>
    <recommendedName>
        <fullName evidence="3">C2H2-type domain-containing protein</fullName>
    </recommendedName>
</protein>
<dbReference type="InterPro" id="IPR052797">
    <property type="entry name" value="RegFact_GeneExpr_CellDeath"/>
</dbReference>
<proteinExistence type="predicted"/>
<dbReference type="AlphaFoldDB" id="A0AAF3EUY2"/>
<dbReference type="PANTHER" id="PTHR33936">
    <property type="entry name" value="PROTEIN CBG17840"/>
    <property type="match status" value="1"/>
</dbReference>
<keyword evidence="1" id="KW-0479">Metal-binding</keyword>
<keyword evidence="1" id="KW-0862">Zinc</keyword>
<dbReference type="Gene3D" id="3.30.160.60">
    <property type="entry name" value="Classic Zinc Finger"/>
    <property type="match status" value="1"/>
</dbReference>
<keyword evidence="4" id="KW-1185">Reference proteome</keyword>
<dbReference type="SMART" id="SM00355">
    <property type="entry name" value="ZnF_C2H2"/>
    <property type="match status" value="3"/>
</dbReference>
<name>A0AAF3EUY2_9BILA</name>
<dbReference type="PROSITE" id="PS50157">
    <property type="entry name" value="ZINC_FINGER_C2H2_2"/>
    <property type="match status" value="2"/>
</dbReference>
<evidence type="ECO:0000313" key="5">
    <source>
        <dbReference type="WBParaSite" id="MBELARI_LOCUS18000"/>
    </source>
</evidence>
<keyword evidence="1" id="KW-0863">Zinc-finger</keyword>
<dbReference type="InterPro" id="IPR036236">
    <property type="entry name" value="Znf_C2H2_sf"/>
</dbReference>
<dbReference type="SUPFAM" id="SSF57667">
    <property type="entry name" value="beta-beta-alpha zinc fingers"/>
    <property type="match status" value="1"/>
</dbReference>
<dbReference type="Proteomes" id="UP000887575">
    <property type="component" value="Unassembled WGS sequence"/>
</dbReference>
<feature type="region of interest" description="Disordered" evidence="2">
    <location>
        <begin position="1"/>
        <end position="24"/>
    </location>
</feature>
<feature type="region of interest" description="Disordered" evidence="2">
    <location>
        <begin position="225"/>
        <end position="246"/>
    </location>
</feature>
<organism evidence="4 5">
    <name type="scientific">Mesorhabditis belari</name>
    <dbReference type="NCBI Taxonomy" id="2138241"/>
    <lineage>
        <taxon>Eukaryota</taxon>
        <taxon>Metazoa</taxon>
        <taxon>Ecdysozoa</taxon>
        <taxon>Nematoda</taxon>
        <taxon>Chromadorea</taxon>
        <taxon>Rhabditida</taxon>
        <taxon>Rhabditina</taxon>
        <taxon>Rhabditomorpha</taxon>
        <taxon>Rhabditoidea</taxon>
        <taxon>Rhabditidae</taxon>
        <taxon>Mesorhabditinae</taxon>
        <taxon>Mesorhabditis</taxon>
    </lineage>
</organism>
<feature type="domain" description="C2H2-type" evidence="3">
    <location>
        <begin position="605"/>
        <end position="633"/>
    </location>
</feature>
<dbReference type="InterPro" id="IPR013087">
    <property type="entry name" value="Znf_C2H2_type"/>
</dbReference>